<dbReference type="PANTHER" id="PTHR11220">
    <property type="entry name" value="HEME-BINDING PROTEIN-RELATED"/>
    <property type="match status" value="1"/>
</dbReference>
<name>A0A923HGC1_9BURK</name>
<reference evidence="1" key="1">
    <citation type="submission" date="2020-08" db="EMBL/GenBank/DDBJ databases">
        <title>Novel species isolated from subtropical streams in China.</title>
        <authorList>
            <person name="Lu H."/>
        </authorList>
    </citation>
    <scope>NUCLEOTIDE SEQUENCE</scope>
    <source>
        <strain evidence="1">KACC 12607</strain>
    </source>
</reference>
<dbReference type="RefSeq" id="WP_186913173.1">
    <property type="nucleotide sequence ID" value="NZ_JACOFV010000013.1"/>
</dbReference>
<dbReference type="PANTHER" id="PTHR11220:SF58">
    <property type="entry name" value="SOUL HEME-BINDING FAMILY PROTEIN"/>
    <property type="match status" value="1"/>
</dbReference>
<evidence type="ECO:0000313" key="1">
    <source>
        <dbReference type="EMBL" id="MBC3863229.1"/>
    </source>
</evidence>
<dbReference type="AlphaFoldDB" id="A0A923HGC1"/>
<sequence>MKNIISVNVWHYLFLPLFLLFIFPMPSHATEEPDFKLVEKMNGIEIRDYAAYMVAEVVVDGPADQAGNRAFPILAAYIFGQNKGKRTLEMTALVTQTAEPVKPEKLAMTAPVIQTTTPAGFVVQFVLPKDITLANAPEPLDPRIKLRQVKPCRFAVIRYSGFWSDTNYNEHLLLLENALKSAKLAWEGEAIYSRYDPPFKPWFMRRNEIWLRLPQP</sequence>
<dbReference type="InterPro" id="IPR011256">
    <property type="entry name" value="Reg_factor_effector_dom_sf"/>
</dbReference>
<comment type="caution">
    <text evidence="1">The sequence shown here is derived from an EMBL/GenBank/DDBJ whole genome shotgun (WGS) entry which is preliminary data.</text>
</comment>
<proteinExistence type="predicted"/>
<accession>A0A923HGC1</accession>
<organism evidence="1 2">
    <name type="scientific">Undibacterium jejuense</name>
    <dbReference type="NCBI Taxonomy" id="1344949"/>
    <lineage>
        <taxon>Bacteria</taxon>
        <taxon>Pseudomonadati</taxon>
        <taxon>Pseudomonadota</taxon>
        <taxon>Betaproteobacteria</taxon>
        <taxon>Burkholderiales</taxon>
        <taxon>Oxalobacteraceae</taxon>
        <taxon>Undibacterium</taxon>
    </lineage>
</organism>
<keyword evidence="2" id="KW-1185">Reference proteome</keyword>
<dbReference type="Gene3D" id="3.20.80.10">
    <property type="entry name" value="Regulatory factor, effector binding domain"/>
    <property type="match status" value="1"/>
</dbReference>
<dbReference type="SUPFAM" id="SSF55136">
    <property type="entry name" value="Probable bacterial effector-binding domain"/>
    <property type="match status" value="2"/>
</dbReference>
<dbReference type="EMBL" id="JACOFV010000013">
    <property type="protein sequence ID" value="MBC3863229.1"/>
    <property type="molecule type" value="Genomic_DNA"/>
</dbReference>
<dbReference type="Pfam" id="PF04832">
    <property type="entry name" value="SOUL"/>
    <property type="match status" value="2"/>
</dbReference>
<dbReference type="InterPro" id="IPR006917">
    <property type="entry name" value="SOUL_heme-bd"/>
</dbReference>
<gene>
    <name evidence="1" type="ORF">H8K32_14070</name>
</gene>
<evidence type="ECO:0000313" key="2">
    <source>
        <dbReference type="Proteomes" id="UP000634011"/>
    </source>
</evidence>
<dbReference type="Proteomes" id="UP000634011">
    <property type="component" value="Unassembled WGS sequence"/>
</dbReference>
<protein>
    <submittedName>
        <fullName evidence="1">Heme-binding protein</fullName>
    </submittedName>
</protein>